<comment type="caution">
    <text evidence="1">The sequence shown here is derived from an EMBL/GenBank/DDBJ whole genome shotgun (WGS) entry which is preliminary data.</text>
</comment>
<keyword evidence="2" id="KW-1185">Reference proteome</keyword>
<evidence type="ECO:0000313" key="2">
    <source>
        <dbReference type="Proteomes" id="UP001054837"/>
    </source>
</evidence>
<protein>
    <submittedName>
        <fullName evidence="1">Uncharacterized protein</fullName>
    </submittedName>
</protein>
<dbReference type="AlphaFoldDB" id="A0AAV4UZ70"/>
<gene>
    <name evidence="1" type="ORF">CDAR_492731</name>
</gene>
<evidence type="ECO:0000313" key="1">
    <source>
        <dbReference type="EMBL" id="GIY63176.1"/>
    </source>
</evidence>
<name>A0AAV4UZ70_9ARAC</name>
<sequence length="102" mass="11351">MNFVPCSTFGVLYVTLNKSGDRSRNRLGAAYRNQSIGSRVPCWKKKMGLFESSVNEGGNRLRSRGGPPYWAPSLIRGTGCTDRWGLGYHLINGDCVLNILKR</sequence>
<accession>A0AAV4UZ70</accession>
<dbReference type="Proteomes" id="UP001054837">
    <property type="component" value="Unassembled WGS sequence"/>
</dbReference>
<reference evidence="1 2" key="1">
    <citation type="submission" date="2021-06" db="EMBL/GenBank/DDBJ databases">
        <title>Caerostris darwini draft genome.</title>
        <authorList>
            <person name="Kono N."/>
            <person name="Arakawa K."/>
        </authorList>
    </citation>
    <scope>NUCLEOTIDE SEQUENCE [LARGE SCALE GENOMIC DNA]</scope>
</reference>
<organism evidence="1 2">
    <name type="scientific">Caerostris darwini</name>
    <dbReference type="NCBI Taxonomy" id="1538125"/>
    <lineage>
        <taxon>Eukaryota</taxon>
        <taxon>Metazoa</taxon>
        <taxon>Ecdysozoa</taxon>
        <taxon>Arthropoda</taxon>
        <taxon>Chelicerata</taxon>
        <taxon>Arachnida</taxon>
        <taxon>Araneae</taxon>
        <taxon>Araneomorphae</taxon>
        <taxon>Entelegynae</taxon>
        <taxon>Araneoidea</taxon>
        <taxon>Araneidae</taxon>
        <taxon>Caerostris</taxon>
    </lineage>
</organism>
<dbReference type="EMBL" id="BPLQ01012162">
    <property type="protein sequence ID" value="GIY63176.1"/>
    <property type="molecule type" value="Genomic_DNA"/>
</dbReference>
<proteinExistence type="predicted"/>